<evidence type="ECO:0000256" key="11">
    <source>
        <dbReference type="SAM" id="Phobius"/>
    </source>
</evidence>
<comment type="function">
    <text evidence="9">Part of the binding-protein-dependent transport system for D-xylose. Probably responsible for the translocation of the substrate across the membrane.</text>
</comment>
<dbReference type="Proteomes" id="UP000199545">
    <property type="component" value="Unassembled WGS sequence"/>
</dbReference>
<dbReference type="RefSeq" id="WP_093231749.1">
    <property type="nucleotide sequence ID" value="NZ_FORR01000038.1"/>
</dbReference>
<dbReference type="EMBL" id="FORR01000038">
    <property type="protein sequence ID" value="SFJ91660.1"/>
    <property type="molecule type" value="Genomic_DNA"/>
</dbReference>
<evidence type="ECO:0000256" key="3">
    <source>
        <dbReference type="ARBA" id="ARBA00022475"/>
    </source>
</evidence>
<proteinExistence type="predicted"/>
<evidence type="ECO:0000256" key="7">
    <source>
        <dbReference type="ARBA" id="ARBA00022989"/>
    </source>
</evidence>
<keyword evidence="7 11" id="KW-1133">Transmembrane helix</keyword>
<reference evidence="12 13" key="1">
    <citation type="submission" date="2016-10" db="EMBL/GenBank/DDBJ databases">
        <authorList>
            <person name="de Groot N.N."/>
        </authorList>
    </citation>
    <scope>NUCLEOTIDE SEQUENCE [LARGE SCALE GENOMIC DNA]</scope>
    <source>
        <strain evidence="12 13">DSM 44778</strain>
    </source>
</reference>
<dbReference type="AlphaFoldDB" id="A0A1I3V952"/>
<dbReference type="CDD" id="cd06579">
    <property type="entry name" value="TM_PBP1_transp_AraH_like"/>
    <property type="match status" value="1"/>
</dbReference>
<dbReference type="GO" id="GO:0022857">
    <property type="term" value="F:transmembrane transporter activity"/>
    <property type="evidence" value="ECO:0007669"/>
    <property type="project" value="InterPro"/>
</dbReference>
<evidence type="ECO:0000313" key="13">
    <source>
        <dbReference type="Proteomes" id="UP000199545"/>
    </source>
</evidence>
<feature type="transmembrane region" description="Helical" evidence="11">
    <location>
        <begin position="289"/>
        <end position="307"/>
    </location>
</feature>
<feature type="transmembrane region" description="Helical" evidence="11">
    <location>
        <begin position="30"/>
        <end position="48"/>
    </location>
</feature>
<evidence type="ECO:0000256" key="5">
    <source>
        <dbReference type="ARBA" id="ARBA00022597"/>
    </source>
</evidence>
<organism evidence="12 13">
    <name type="scientific">Thermoflavimicrobium dichotomicum</name>
    <dbReference type="NCBI Taxonomy" id="46223"/>
    <lineage>
        <taxon>Bacteria</taxon>
        <taxon>Bacillati</taxon>
        <taxon>Bacillota</taxon>
        <taxon>Bacilli</taxon>
        <taxon>Bacillales</taxon>
        <taxon>Thermoactinomycetaceae</taxon>
        <taxon>Thermoflavimicrobium</taxon>
    </lineage>
</organism>
<evidence type="ECO:0000256" key="4">
    <source>
        <dbReference type="ARBA" id="ARBA00022519"/>
    </source>
</evidence>
<keyword evidence="8 11" id="KW-0472">Membrane</keyword>
<keyword evidence="4" id="KW-0997">Cell inner membrane</keyword>
<evidence type="ECO:0000256" key="10">
    <source>
        <dbReference type="ARBA" id="ARBA00035686"/>
    </source>
</evidence>
<evidence type="ECO:0000256" key="9">
    <source>
        <dbReference type="ARBA" id="ARBA00035611"/>
    </source>
</evidence>
<feature type="transmembrane region" description="Helical" evidence="11">
    <location>
        <begin position="218"/>
        <end position="235"/>
    </location>
</feature>
<dbReference type="PANTHER" id="PTHR32196">
    <property type="entry name" value="ABC TRANSPORTER PERMEASE PROTEIN YPHD-RELATED-RELATED"/>
    <property type="match status" value="1"/>
</dbReference>
<dbReference type="PANTHER" id="PTHR32196:SF32">
    <property type="entry name" value="XYLOSE TRANSPORT SYSTEM PERMEASE PROTEIN XYLH"/>
    <property type="match status" value="1"/>
</dbReference>
<gene>
    <name evidence="12" type="ORF">SAMN05421852_1386</name>
</gene>
<keyword evidence="3" id="KW-1003">Cell membrane</keyword>
<protein>
    <recommendedName>
        <fullName evidence="10">Xylose transport system permease protein XylH</fullName>
    </recommendedName>
</protein>
<keyword evidence="13" id="KW-1185">Reference proteome</keyword>
<accession>A0A1I3V952</accession>
<evidence type="ECO:0000256" key="2">
    <source>
        <dbReference type="ARBA" id="ARBA00022448"/>
    </source>
</evidence>
<keyword evidence="6 11" id="KW-0812">Transmembrane</keyword>
<comment type="subcellular location">
    <subcellularLocation>
        <location evidence="1">Cell membrane</location>
        <topology evidence="1">Multi-pass membrane protein</topology>
    </subcellularLocation>
</comment>
<dbReference type="GO" id="GO:0005886">
    <property type="term" value="C:plasma membrane"/>
    <property type="evidence" value="ECO:0007669"/>
    <property type="project" value="UniProtKB-SubCell"/>
</dbReference>
<dbReference type="STRING" id="46223.SAMN05421852_1386"/>
<keyword evidence="2" id="KW-0813">Transport</keyword>
<evidence type="ECO:0000256" key="6">
    <source>
        <dbReference type="ARBA" id="ARBA00022692"/>
    </source>
</evidence>
<feature type="transmembrane region" description="Helical" evidence="11">
    <location>
        <begin position="176"/>
        <end position="198"/>
    </location>
</feature>
<feature type="transmembrane region" description="Helical" evidence="11">
    <location>
        <begin position="60"/>
        <end position="80"/>
    </location>
</feature>
<dbReference type="OrthoDB" id="9813906at2"/>
<sequence length="394" mass="41888">MASTEGAIKDQVTQKPNGIKQLIGQIDIRAYTMIGTLIIIWLLFGLLHETFLTPRNLSNLFIQMSVTSILAIGMVLIIVAGHIDLSVGSLVGLTGGIAAVLSTSYGLPLWAVILITLLAGALIGLLQGWLVAYGAIPAFIVTLGGMMAFRGVLLGMTNGTTISVSDPAFLMIGDAYFTPEFGLFLAALAISAIAYSVWHKRRSRLKYGFDVQPMSIDIAKIVFFSVIIIAFVLTMNAYIGIPFPFIFVVLFALLFHFIANQTSFGRHVYAIGGNVEAARLSGIPIQRRTMILFVLSGLLAAVAAIILTSRLSSATTNAGTMYELDAIAACVIGGTSLMGGSGTIFGALIGALVMTSLDNGMSLLGLETFWQYIVKGVILVLAVGLDILSRKKKA</sequence>
<dbReference type="Pfam" id="PF02653">
    <property type="entry name" value="BPD_transp_2"/>
    <property type="match status" value="1"/>
</dbReference>
<evidence type="ECO:0000256" key="1">
    <source>
        <dbReference type="ARBA" id="ARBA00004651"/>
    </source>
</evidence>
<feature type="transmembrane region" description="Helical" evidence="11">
    <location>
        <begin position="369"/>
        <end position="388"/>
    </location>
</feature>
<evidence type="ECO:0000313" key="12">
    <source>
        <dbReference type="EMBL" id="SFJ91660.1"/>
    </source>
</evidence>
<dbReference type="InterPro" id="IPR001851">
    <property type="entry name" value="ABC_transp_permease"/>
</dbReference>
<name>A0A1I3V952_9BACL</name>
<evidence type="ECO:0000256" key="8">
    <source>
        <dbReference type="ARBA" id="ARBA00023136"/>
    </source>
</evidence>
<keyword evidence="5" id="KW-0762">Sugar transport</keyword>